<dbReference type="GO" id="GO:0003677">
    <property type="term" value="F:DNA binding"/>
    <property type="evidence" value="ECO:0007669"/>
    <property type="project" value="InterPro"/>
</dbReference>
<keyword evidence="3" id="KW-1185">Reference proteome</keyword>
<dbReference type="Pfam" id="PF17765">
    <property type="entry name" value="MLTR_LBD"/>
    <property type="match status" value="1"/>
</dbReference>
<dbReference type="SMART" id="SM00530">
    <property type="entry name" value="HTH_XRE"/>
    <property type="match status" value="1"/>
</dbReference>
<organism evidence="2 3">
    <name type="scientific">Paraburkholderia dioscoreae</name>
    <dbReference type="NCBI Taxonomy" id="2604047"/>
    <lineage>
        <taxon>Bacteria</taxon>
        <taxon>Pseudomonadati</taxon>
        <taxon>Pseudomonadota</taxon>
        <taxon>Betaproteobacteria</taxon>
        <taxon>Burkholderiales</taxon>
        <taxon>Burkholderiaceae</taxon>
        <taxon>Paraburkholderia</taxon>
    </lineage>
</organism>
<evidence type="ECO:0000313" key="2">
    <source>
        <dbReference type="EMBL" id="VVD33522.1"/>
    </source>
</evidence>
<dbReference type="KEGG" id="pdio:PDMSB3_2238.1"/>
<dbReference type="EMBL" id="LR699554">
    <property type="protein sequence ID" value="VVD33522.1"/>
    <property type="molecule type" value="Genomic_DNA"/>
</dbReference>
<dbReference type="PANTHER" id="PTHR35010:SF4">
    <property type="entry name" value="BLL5781 PROTEIN"/>
    <property type="match status" value="1"/>
</dbReference>
<feature type="domain" description="HTH cro/C1-type" evidence="1">
    <location>
        <begin position="19"/>
        <end position="73"/>
    </location>
</feature>
<dbReference type="SUPFAM" id="SSF47413">
    <property type="entry name" value="lambda repressor-like DNA-binding domains"/>
    <property type="match status" value="1"/>
</dbReference>
<name>A0A5Q4ZUY7_9BURK</name>
<dbReference type="InterPro" id="IPR001387">
    <property type="entry name" value="Cro/C1-type_HTH"/>
</dbReference>
<gene>
    <name evidence="2" type="ORF">PDMSB3_2238</name>
</gene>
<proteinExistence type="predicted"/>
<accession>A0A5Q4ZUY7</accession>
<evidence type="ECO:0000259" key="1">
    <source>
        <dbReference type="PROSITE" id="PS50943"/>
    </source>
</evidence>
<dbReference type="AlphaFoldDB" id="A0A5Q4ZUY7"/>
<dbReference type="CDD" id="cd00093">
    <property type="entry name" value="HTH_XRE"/>
    <property type="match status" value="1"/>
</dbReference>
<dbReference type="PANTHER" id="PTHR35010">
    <property type="entry name" value="BLL4672 PROTEIN-RELATED"/>
    <property type="match status" value="1"/>
</dbReference>
<dbReference type="RefSeq" id="WP_165188688.1">
    <property type="nucleotide sequence ID" value="NZ_LR699554.1"/>
</dbReference>
<dbReference type="PROSITE" id="PS50943">
    <property type="entry name" value="HTH_CROC1"/>
    <property type="match status" value="1"/>
</dbReference>
<protein>
    <submittedName>
        <fullName evidence="2">Transcriptional regulator</fullName>
    </submittedName>
</protein>
<dbReference type="Gene3D" id="1.10.260.40">
    <property type="entry name" value="lambda repressor-like DNA-binding domains"/>
    <property type="match status" value="1"/>
</dbReference>
<dbReference type="Gene3D" id="3.30.450.180">
    <property type="match status" value="1"/>
</dbReference>
<dbReference type="Pfam" id="PF01381">
    <property type="entry name" value="HTH_3"/>
    <property type="match status" value="1"/>
</dbReference>
<sequence>MNPANPVKNAPPNDLGVLLRHWRDIRGISQLDLSFRAGVSQRHISFIESGRSAPSRQMLMDIAQTLDIPLRERNTLLLAAGYAPIYADGAWNAQEMQSVTKALGRMLRQHEPFPALVMDRYWNVLMTNDAAPRFFNCFVDMAARKGPRNMLHLIFDPGGMRPVVADWQTVANSLIQRVYRESVGRVIDDRMQQLLDELRAYPAVHTSFEADHPLAADASAAAMPVIPIGFVKDGHVMKYFSVVASVGTPQTVAAQELRLECMFPADDETEARHLEMLAAAPQSER</sequence>
<reference evidence="2 3" key="1">
    <citation type="submission" date="2019-08" db="EMBL/GenBank/DDBJ databases">
        <authorList>
            <person name="Herpell B J."/>
        </authorList>
    </citation>
    <scope>NUCLEOTIDE SEQUENCE [LARGE SCALE GENOMIC DNA]</scope>
    <source>
        <strain evidence="3">Msb3</strain>
    </source>
</reference>
<evidence type="ECO:0000313" key="3">
    <source>
        <dbReference type="Proteomes" id="UP000325811"/>
    </source>
</evidence>
<dbReference type="InterPro" id="IPR041413">
    <property type="entry name" value="MLTR_LBD"/>
</dbReference>
<dbReference type="InterPro" id="IPR010982">
    <property type="entry name" value="Lambda_DNA-bd_dom_sf"/>
</dbReference>
<dbReference type="Proteomes" id="UP000325811">
    <property type="component" value="Chromosome II"/>
</dbReference>